<accession>A0A4V2FH75</accession>
<dbReference type="Pfam" id="PF13723">
    <property type="entry name" value="Ketoacyl-synt_2"/>
    <property type="match status" value="1"/>
</dbReference>
<name>A0A4V2FH75_9BURK</name>
<dbReference type="Proteomes" id="UP000291078">
    <property type="component" value="Unassembled WGS sequence"/>
</dbReference>
<reference evidence="2 3" key="1">
    <citation type="journal article" date="2015" name="Stand. Genomic Sci.">
        <title>Genomic Encyclopedia of Bacterial and Archaeal Type Strains, Phase III: the genomes of soil and plant-associated and newly described type strains.</title>
        <authorList>
            <person name="Whitman W.B."/>
            <person name="Woyke T."/>
            <person name="Klenk H.P."/>
            <person name="Zhou Y."/>
            <person name="Lilburn T.G."/>
            <person name="Beck B.J."/>
            <person name="De Vos P."/>
            <person name="Vandamme P."/>
            <person name="Eisen J.A."/>
            <person name="Garrity G."/>
            <person name="Hugenholtz P."/>
            <person name="Kyrpides N.C."/>
        </authorList>
    </citation>
    <scope>NUCLEOTIDE SEQUENCE [LARGE SCALE GENOMIC DNA]</scope>
    <source>
        <strain evidence="2 3">ASC-9842</strain>
    </source>
</reference>
<dbReference type="RefSeq" id="WP_235844708.1">
    <property type="nucleotide sequence ID" value="NZ_SGXM01000002.1"/>
</dbReference>
<gene>
    <name evidence="2" type="ORF">EV147_2494</name>
</gene>
<evidence type="ECO:0000313" key="3">
    <source>
        <dbReference type="Proteomes" id="UP000291078"/>
    </source>
</evidence>
<dbReference type="AlphaFoldDB" id="A0A4V2FH75"/>
<sequence>MEFGIRAWAAIAPALHTPDQWQAWCRAPWLPDGVGQPEGAGLPALAAMAPMLRRRVNAIGKAALHPAYAVMASASAAAAGGAPPSHTPSVFASRHGDTHRAFEMLSELAGGEPLSPTAFGLSVHNAIGAMFTIDRGDAANLQAVAAGRDTVETAVVEACALLADGADEVLLVCYDAPLPDAYAEFADEPGCLFGWAWLIGRPRAGEATLTLDLVAPRTAKDADTAHPELPHGLDVLRFVLAGEPALTHRGERAIWRWQRHG</sequence>
<proteinExistence type="predicted"/>
<evidence type="ECO:0000313" key="2">
    <source>
        <dbReference type="EMBL" id="RZT39299.1"/>
    </source>
</evidence>
<dbReference type="InterPro" id="IPR014030">
    <property type="entry name" value="Ketoacyl_synth_N"/>
</dbReference>
<organism evidence="2 3">
    <name type="scientific">Cupriavidus agavae</name>
    <dbReference type="NCBI Taxonomy" id="1001822"/>
    <lineage>
        <taxon>Bacteria</taxon>
        <taxon>Pseudomonadati</taxon>
        <taxon>Pseudomonadota</taxon>
        <taxon>Betaproteobacteria</taxon>
        <taxon>Burkholderiales</taxon>
        <taxon>Burkholderiaceae</taxon>
        <taxon>Cupriavidus</taxon>
    </lineage>
</organism>
<feature type="domain" description="Beta-ketoacyl synthase-like N-terminal" evidence="1">
    <location>
        <begin position="21"/>
        <end position="258"/>
    </location>
</feature>
<protein>
    <submittedName>
        <fullName evidence="2">Beta-ketoacyl synthase-like protein</fullName>
    </submittedName>
</protein>
<keyword evidence="3" id="KW-1185">Reference proteome</keyword>
<comment type="caution">
    <text evidence="2">The sequence shown here is derived from an EMBL/GenBank/DDBJ whole genome shotgun (WGS) entry which is preliminary data.</text>
</comment>
<dbReference type="EMBL" id="SGXM01000002">
    <property type="protein sequence ID" value="RZT39299.1"/>
    <property type="molecule type" value="Genomic_DNA"/>
</dbReference>
<evidence type="ECO:0000259" key="1">
    <source>
        <dbReference type="Pfam" id="PF13723"/>
    </source>
</evidence>